<dbReference type="CDD" id="cd03677">
    <property type="entry name" value="MM_CoA_mutase_beta"/>
    <property type="match status" value="1"/>
</dbReference>
<dbReference type="AlphaFoldDB" id="Q985L6"/>
<dbReference type="GO" id="GO:0005737">
    <property type="term" value="C:cytoplasm"/>
    <property type="evidence" value="ECO:0007669"/>
    <property type="project" value="TreeGrafter"/>
</dbReference>
<dbReference type="Pfam" id="PF01642">
    <property type="entry name" value="MM_CoA_mutase"/>
    <property type="match status" value="1"/>
</dbReference>
<dbReference type="GO" id="GO:0031419">
    <property type="term" value="F:cobalamin binding"/>
    <property type="evidence" value="ECO:0007669"/>
    <property type="project" value="InterPro"/>
</dbReference>
<dbReference type="Proteomes" id="UP000000552">
    <property type="component" value="Chromosome"/>
</dbReference>
<reference evidence="2 3" key="1">
    <citation type="journal article" date="2000" name="DNA Res.">
        <title>Complete genome structure of the nitrogen-fixing symbiotic bacterium Mesorhizobium loti.</title>
        <authorList>
            <person name="Kaneko T."/>
            <person name="Nakamura Y."/>
            <person name="Sato S."/>
            <person name="Asamizu E."/>
            <person name="Kato T."/>
            <person name="Sasamoto S."/>
            <person name="Watanabe A."/>
            <person name="Idesawa K."/>
            <person name="Ishikawa A."/>
            <person name="Kawashima K."/>
            <person name="Kimura T."/>
            <person name="Kishida Y."/>
            <person name="Kiyokawa C."/>
            <person name="Kohara M."/>
            <person name="Matsumoto M."/>
            <person name="Matsuno A."/>
            <person name="Mochizuki Y."/>
            <person name="Nakayama S."/>
            <person name="Nakazaki N."/>
            <person name="Shimpo S."/>
            <person name="Sugimoto M."/>
            <person name="Takeuchi C."/>
            <person name="Yamada M."/>
            <person name="Tabata S."/>
        </authorList>
    </citation>
    <scope>NUCLEOTIDE SEQUENCE [LARGE SCALE GENOMIC DNA]</scope>
    <source>
        <strain evidence="3">LMG 29417 / CECT 9101 / MAFF 303099</strain>
    </source>
</reference>
<gene>
    <name evidence="2" type="ordered locus">mll7621</name>
</gene>
<organism evidence="2 3">
    <name type="scientific">Mesorhizobium japonicum (strain LMG 29417 / CECT 9101 / MAFF 303099)</name>
    <name type="common">Mesorhizobium loti (strain MAFF 303099)</name>
    <dbReference type="NCBI Taxonomy" id="266835"/>
    <lineage>
        <taxon>Bacteria</taxon>
        <taxon>Pseudomonadati</taxon>
        <taxon>Pseudomonadota</taxon>
        <taxon>Alphaproteobacteria</taxon>
        <taxon>Hyphomicrobiales</taxon>
        <taxon>Phyllobacteriaceae</taxon>
        <taxon>Mesorhizobium</taxon>
    </lineage>
</organism>
<dbReference type="HOGENOM" id="CLU_009523_6_2_5"/>
<dbReference type="Gene3D" id="3.20.20.240">
    <property type="entry name" value="Methylmalonyl-CoA mutase"/>
    <property type="match status" value="1"/>
</dbReference>
<dbReference type="EMBL" id="BA000012">
    <property type="protein sequence ID" value="BAB54046.1"/>
    <property type="molecule type" value="Genomic_DNA"/>
</dbReference>
<sequence>MRPYERGRWMGAGALTKHVEPVGAERQRWLALAEKALAGASFEEKLVSHTDDAIRIEPLYDRVSGAEPLVRANPRSPWIVSQRVDDPNIDRAKAQVLDDIAQGATGLSLVFEGAPNAFGYGLPRTAQALETVLEGVPLNRIQIRIDTHPWSRPMADWLVAFLSKRRSDPAKLNLSFGIDPAAILAGTGRLRMSIEALQESMPQSLAHFFSMGVPGVLLEADGRVFHNAGATEAQELGIMLASAVSYLRMFEKARQPLVYAAPHIGFALSVDQDQFLSMAKVRALRSLWARVQEACSIPNSTANIHAETSFRMMTALDPETNILRTTISCFAAAAGGADSISILPHTIAHGLPAPFARRVARNAQLIMANESHVDHVADPAYGSGAVEALTADLCEAAWGELQAIEAEGGVLSSLRDGHIQHRVRAASARRDAAFKAGERAIIGTTLYPQKGESPVETLDAEQRPAFTEGVVLCEALFPARIDQSIEAAS</sequence>
<dbReference type="KEGG" id="mlo:mll7621"/>
<dbReference type="GO" id="GO:0019678">
    <property type="term" value="P:propionate metabolic process, methylmalonyl pathway"/>
    <property type="evidence" value="ECO:0007669"/>
    <property type="project" value="TreeGrafter"/>
</dbReference>
<dbReference type="PANTHER" id="PTHR48101">
    <property type="entry name" value="METHYLMALONYL-COA MUTASE, MITOCHONDRIAL-RELATED"/>
    <property type="match status" value="1"/>
</dbReference>
<feature type="domain" description="Methylmalonyl-CoA mutase alpha/beta chain catalytic" evidence="1">
    <location>
        <begin position="76"/>
        <end position="462"/>
    </location>
</feature>
<dbReference type="InterPro" id="IPR006099">
    <property type="entry name" value="MeMalonylCoA_mutase_a/b_cat"/>
</dbReference>
<proteinExistence type="predicted"/>
<dbReference type="eggNOG" id="COG1884">
    <property type="taxonomic scope" value="Bacteria"/>
</dbReference>
<evidence type="ECO:0000259" key="1">
    <source>
        <dbReference type="Pfam" id="PF01642"/>
    </source>
</evidence>
<dbReference type="SUPFAM" id="SSF51703">
    <property type="entry name" value="Cobalamin (vitamin B12)-dependent enzymes"/>
    <property type="match status" value="1"/>
</dbReference>
<dbReference type="PANTHER" id="PTHR48101:SF4">
    <property type="entry name" value="METHYLMALONYL-COA MUTASE, MITOCHONDRIAL"/>
    <property type="match status" value="1"/>
</dbReference>
<evidence type="ECO:0000313" key="2">
    <source>
        <dbReference type="EMBL" id="BAB54046.1"/>
    </source>
</evidence>
<protein>
    <submittedName>
        <fullName evidence="2">Methylmalonyl-CoA small subunit</fullName>
    </submittedName>
</protein>
<name>Q985L6_RHILO</name>
<dbReference type="GO" id="GO:0004494">
    <property type="term" value="F:methylmalonyl-CoA mutase activity"/>
    <property type="evidence" value="ECO:0007669"/>
    <property type="project" value="TreeGrafter"/>
</dbReference>
<accession>Q985L6</accession>
<evidence type="ECO:0000313" key="3">
    <source>
        <dbReference type="Proteomes" id="UP000000552"/>
    </source>
</evidence>
<dbReference type="InterPro" id="IPR016176">
    <property type="entry name" value="Cbl-dep_enz_cat"/>
</dbReference>